<reference evidence="1 2" key="1">
    <citation type="journal article" date="2021" name="Front. Genet.">
        <title>Chromosome-Level Genome Assembly Reveals Significant Gene Expansion in the Toll and IMD Signaling Pathways of Dendrolimus kikuchii.</title>
        <authorList>
            <person name="Zhou J."/>
            <person name="Wu P."/>
            <person name="Xiong Z."/>
            <person name="Liu N."/>
            <person name="Zhao N."/>
            <person name="Ji M."/>
            <person name="Qiu Y."/>
            <person name="Yang B."/>
        </authorList>
    </citation>
    <scope>NUCLEOTIDE SEQUENCE [LARGE SCALE GENOMIC DNA]</scope>
    <source>
        <strain evidence="1">Ann1</strain>
    </source>
</reference>
<evidence type="ECO:0000313" key="2">
    <source>
        <dbReference type="Proteomes" id="UP000824533"/>
    </source>
</evidence>
<protein>
    <submittedName>
        <fullName evidence="1">Uncharacterized protein</fullName>
    </submittedName>
</protein>
<proteinExistence type="predicted"/>
<dbReference type="EMBL" id="CM034389">
    <property type="protein sequence ID" value="KAJ0182748.1"/>
    <property type="molecule type" value="Genomic_DNA"/>
</dbReference>
<dbReference type="Proteomes" id="UP000824533">
    <property type="component" value="Linkage Group LG03"/>
</dbReference>
<sequence>MSAVNIDLLNDRKKCDFNVEELTNYLDGGVRETNERRKIEEKVLSIKGLFGQEIPEEYLSHKEKYENAIRKAVLFYKVFNEGNGVNGDIGKARLSSMFKSTLPSAVFKEASPFSLHFSMFIPSILGLADEEQKARWLKRAMNMEILGTYAQTELGHGTFIRGLETRATYDLNTEEFILHSPTLTSYKWWPGSLAHTANYCIVMAQLYIKDKNYGIQPFLVQIRDEETHMPLSGIKLGEIGAKFGFNTVNNGFLGFENHRIPRDRMLMKNAQVLKDGTFKKAPNSKLTYGTMVYVRVNIVALMSKHLAKAATVAVRYSAVRRQSQLKPGEPEAQILDYVTQQHKLFIAVASSHAISVNAQWLWNLYDKVSQDLEVGKTDDLPELHALACCIKAVCTADVSYLIEKCRLACGGHGYMLCSGFPQMYSTATAACTYEGENTVLMLQTARSLVKSWEQASKGKAFSPTMAYLGDKTPLTKWENSVDGIIKGFERVAAGKLRLSVASLKKYSKSGLSPEDAWNSTSIHLVAASEAHCRVILLSTYKSEIDRTSSSLSGPVKRILSQLVELYVIYWALEKLGDLLLYTTISETDVQELQSLYEDLLFKIRPNAVGLVDAFDFRDEILGSTLGAYDGQVYKRLMEDAMKSPLNKEPVNQSFHKYLKPFMQGKL</sequence>
<gene>
    <name evidence="1" type="ORF">K1T71_002117</name>
</gene>
<accession>A0ACC1DFL0</accession>
<keyword evidence="2" id="KW-1185">Reference proteome</keyword>
<evidence type="ECO:0000313" key="1">
    <source>
        <dbReference type="EMBL" id="KAJ0182748.1"/>
    </source>
</evidence>
<name>A0ACC1DFL0_9NEOP</name>
<organism evidence="1 2">
    <name type="scientific">Dendrolimus kikuchii</name>
    <dbReference type="NCBI Taxonomy" id="765133"/>
    <lineage>
        <taxon>Eukaryota</taxon>
        <taxon>Metazoa</taxon>
        <taxon>Ecdysozoa</taxon>
        <taxon>Arthropoda</taxon>
        <taxon>Hexapoda</taxon>
        <taxon>Insecta</taxon>
        <taxon>Pterygota</taxon>
        <taxon>Neoptera</taxon>
        <taxon>Endopterygota</taxon>
        <taxon>Lepidoptera</taxon>
        <taxon>Glossata</taxon>
        <taxon>Ditrysia</taxon>
        <taxon>Bombycoidea</taxon>
        <taxon>Lasiocampidae</taxon>
        <taxon>Dendrolimus</taxon>
    </lineage>
</organism>
<comment type="caution">
    <text evidence="1">The sequence shown here is derived from an EMBL/GenBank/DDBJ whole genome shotgun (WGS) entry which is preliminary data.</text>
</comment>